<evidence type="ECO:0000256" key="1">
    <source>
        <dbReference type="SAM" id="MobiDB-lite"/>
    </source>
</evidence>
<name>G5J3N2_CROWT</name>
<dbReference type="AlphaFoldDB" id="G5J3N2"/>
<organism evidence="2 3">
    <name type="scientific">Crocosphaera watsonii WH 0003</name>
    <dbReference type="NCBI Taxonomy" id="423471"/>
    <lineage>
        <taxon>Bacteria</taxon>
        <taxon>Bacillati</taxon>
        <taxon>Cyanobacteriota</taxon>
        <taxon>Cyanophyceae</taxon>
        <taxon>Oscillatoriophycideae</taxon>
        <taxon>Chroococcales</taxon>
        <taxon>Aphanothecaceae</taxon>
        <taxon>Crocosphaera</taxon>
    </lineage>
</organism>
<accession>G5J3N2</accession>
<protein>
    <submittedName>
        <fullName evidence="2">Uncharacterized protein</fullName>
    </submittedName>
</protein>
<feature type="non-terminal residue" evidence="2">
    <location>
        <position position="27"/>
    </location>
</feature>
<proteinExistence type="predicted"/>
<gene>
    <name evidence="2" type="ORF">CWATWH0003_2108b1</name>
</gene>
<sequence>MEIDTTGGRASTIASTRASPTSAPAKS</sequence>
<feature type="region of interest" description="Disordered" evidence="1">
    <location>
        <begin position="1"/>
        <end position="27"/>
    </location>
</feature>
<dbReference type="Proteomes" id="UP000003477">
    <property type="component" value="Unassembled WGS sequence"/>
</dbReference>
<dbReference type="EMBL" id="AESD01000326">
    <property type="protein sequence ID" value="EHJ13205.1"/>
    <property type="molecule type" value="Genomic_DNA"/>
</dbReference>
<feature type="compositionally biased region" description="Low complexity" evidence="1">
    <location>
        <begin position="9"/>
        <end position="27"/>
    </location>
</feature>
<evidence type="ECO:0000313" key="2">
    <source>
        <dbReference type="EMBL" id="EHJ13205.1"/>
    </source>
</evidence>
<comment type="caution">
    <text evidence="2">The sequence shown here is derived from an EMBL/GenBank/DDBJ whole genome shotgun (WGS) entry which is preliminary data.</text>
</comment>
<reference evidence="2 3" key="1">
    <citation type="journal article" date="2011" name="Front. Microbiol.">
        <title>Two Strains of Crocosphaera watsonii with Highly Conserved Genomes are Distinguished by Strain-Specific Features.</title>
        <authorList>
            <person name="Bench S.R."/>
            <person name="Ilikchyan I.N."/>
            <person name="Tripp H.J."/>
            <person name="Zehr J.P."/>
        </authorList>
    </citation>
    <scope>NUCLEOTIDE SEQUENCE [LARGE SCALE GENOMIC DNA]</scope>
    <source>
        <strain evidence="2 3">WH 0003</strain>
    </source>
</reference>
<evidence type="ECO:0000313" key="3">
    <source>
        <dbReference type="Proteomes" id="UP000003477"/>
    </source>
</evidence>